<evidence type="ECO:0000256" key="4">
    <source>
        <dbReference type="ARBA" id="ARBA00023136"/>
    </source>
</evidence>
<dbReference type="VEuPathDB" id="VectorBase:LOC119173548"/>
<dbReference type="InterPro" id="IPR020846">
    <property type="entry name" value="MFS_dom"/>
</dbReference>
<feature type="transmembrane region" description="Helical" evidence="6">
    <location>
        <begin position="503"/>
        <end position="526"/>
    </location>
</feature>
<dbReference type="InterPro" id="IPR005828">
    <property type="entry name" value="MFS_sugar_transport-like"/>
</dbReference>
<dbReference type="InterPro" id="IPR036259">
    <property type="entry name" value="MFS_trans_sf"/>
</dbReference>
<keyword evidence="9" id="KW-1185">Reference proteome</keyword>
<dbReference type="GO" id="GO:0016020">
    <property type="term" value="C:membrane"/>
    <property type="evidence" value="ECO:0007669"/>
    <property type="project" value="UniProtKB-SubCell"/>
</dbReference>
<keyword evidence="3 6" id="KW-1133">Transmembrane helix</keyword>
<protein>
    <recommendedName>
        <fullName evidence="7">Major facilitator superfamily (MFS) profile domain-containing protein</fullName>
    </recommendedName>
</protein>
<evidence type="ECO:0000256" key="1">
    <source>
        <dbReference type="ARBA" id="ARBA00004141"/>
    </source>
</evidence>
<keyword evidence="4 6" id="KW-0472">Membrane</keyword>
<feature type="transmembrane region" description="Helical" evidence="6">
    <location>
        <begin position="362"/>
        <end position="380"/>
    </location>
</feature>
<evidence type="ECO:0000256" key="6">
    <source>
        <dbReference type="SAM" id="Phobius"/>
    </source>
</evidence>
<feature type="transmembrane region" description="Helical" evidence="6">
    <location>
        <begin position="478"/>
        <end position="497"/>
    </location>
</feature>
<gene>
    <name evidence="8" type="ORF">HPB51_025872</name>
</gene>
<organism evidence="8 9">
    <name type="scientific">Rhipicephalus microplus</name>
    <name type="common">Cattle tick</name>
    <name type="synonym">Boophilus microplus</name>
    <dbReference type="NCBI Taxonomy" id="6941"/>
    <lineage>
        <taxon>Eukaryota</taxon>
        <taxon>Metazoa</taxon>
        <taxon>Ecdysozoa</taxon>
        <taxon>Arthropoda</taxon>
        <taxon>Chelicerata</taxon>
        <taxon>Arachnida</taxon>
        <taxon>Acari</taxon>
        <taxon>Parasitiformes</taxon>
        <taxon>Ixodida</taxon>
        <taxon>Ixodoidea</taxon>
        <taxon>Ixodidae</taxon>
        <taxon>Rhipicephalinae</taxon>
        <taxon>Rhipicephalus</taxon>
        <taxon>Boophilus</taxon>
    </lineage>
</organism>
<dbReference type="OrthoDB" id="196650at2759"/>
<dbReference type="Proteomes" id="UP000821866">
    <property type="component" value="Chromosome 1"/>
</dbReference>
<feature type="transmembrane region" description="Helical" evidence="6">
    <location>
        <begin position="155"/>
        <end position="175"/>
    </location>
</feature>
<dbReference type="Gene3D" id="1.20.1250.20">
    <property type="entry name" value="MFS general substrate transporter like domains"/>
    <property type="match status" value="1"/>
</dbReference>
<comment type="caution">
    <text evidence="8">The sequence shown here is derived from an EMBL/GenBank/DDBJ whole genome shotgun (WGS) entry which is preliminary data.</text>
</comment>
<keyword evidence="2 6" id="KW-0812">Transmembrane</keyword>
<dbReference type="EMBL" id="JABSTU010000001">
    <property type="protein sequence ID" value="KAH8042820.1"/>
    <property type="molecule type" value="Genomic_DNA"/>
</dbReference>
<feature type="transmembrane region" description="Helical" evidence="6">
    <location>
        <begin position="210"/>
        <end position="231"/>
    </location>
</feature>
<dbReference type="PANTHER" id="PTHR24064">
    <property type="entry name" value="SOLUTE CARRIER FAMILY 22 MEMBER"/>
    <property type="match status" value="1"/>
</dbReference>
<name>A0A9J6FA16_RHIMP</name>
<evidence type="ECO:0000259" key="7">
    <source>
        <dbReference type="PROSITE" id="PS50850"/>
    </source>
</evidence>
<evidence type="ECO:0000256" key="3">
    <source>
        <dbReference type="ARBA" id="ARBA00022989"/>
    </source>
</evidence>
<dbReference type="GO" id="GO:0022857">
    <property type="term" value="F:transmembrane transporter activity"/>
    <property type="evidence" value="ECO:0007669"/>
    <property type="project" value="InterPro"/>
</dbReference>
<dbReference type="PROSITE" id="PS50850">
    <property type="entry name" value="MFS"/>
    <property type="match status" value="1"/>
</dbReference>
<accession>A0A9J6FA16</accession>
<feature type="transmembrane region" description="Helical" evidence="6">
    <location>
        <begin position="441"/>
        <end position="466"/>
    </location>
</feature>
<feature type="transmembrane region" description="Helical" evidence="6">
    <location>
        <begin position="49"/>
        <end position="71"/>
    </location>
</feature>
<evidence type="ECO:0000313" key="9">
    <source>
        <dbReference type="Proteomes" id="UP000821866"/>
    </source>
</evidence>
<dbReference type="SUPFAM" id="SSF103473">
    <property type="entry name" value="MFS general substrate transporter"/>
    <property type="match status" value="1"/>
</dbReference>
<feature type="transmembrane region" description="Helical" evidence="6">
    <location>
        <begin position="386"/>
        <end position="409"/>
    </location>
</feature>
<comment type="subcellular location">
    <subcellularLocation>
        <location evidence="1">Membrane</location>
        <topology evidence="1">Multi-pass membrane protein</topology>
    </subcellularLocation>
</comment>
<evidence type="ECO:0000313" key="8">
    <source>
        <dbReference type="EMBL" id="KAH8042820.1"/>
    </source>
</evidence>
<evidence type="ECO:0000256" key="5">
    <source>
        <dbReference type="SAM" id="MobiDB-lite"/>
    </source>
</evidence>
<feature type="region of interest" description="Disordered" evidence="5">
    <location>
        <begin position="566"/>
        <end position="631"/>
    </location>
</feature>
<dbReference type="AlphaFoldDB" id="A0A9J6FA16"/>
<feature type="compositionally biased region" description="Basic residues" evidence="5">
    <location>
        <begin position="566"/>
        <end position="577"/>
    </location>
</feature>
<evidence type="ECO:0000256" key="2">
    <source>
        <dbReference type="ARBA" id="ARBA00022692"/>
    </source>
</evidence>
<feature type="domain" description="Major facilitator superfamily (MFS) profile" evidence="7">
    <location>
        <begin position="53"/>
        <end position="536"/>
    </location>
</feature>
<feature type="transmembrane region" description="Helical" evidence="6">
    <location>
        <begin position="187"/>
        <end position="204"/>
    </location>
</feature>
<sequence length="631" mass="68959">MTSTAAKSGSRQSSPARSILAGFSTTSDKQPFIQENVYVLLGHGWFQRMVLICSVLSFTVLLLHAFAYRLIGRPVEHWCRPPKEFLGMPLHEWKNAAIPVLPDGEFSQCTVYEPPMPGEDTKERHVVPCHRWDYAGDRQRDSIISAWDLVCSRHWLYTLSASAYMVGAMVIVPLAGIASDRHGRRPTILLCSLTMLFGSVATALSQVFTMFLLARCLVAGASSATNLLVFIMLYEVTGNEHRALYGILSAGISTAWATPLLSVVALSDPRWWLSHAFLATATALAAAWCYSIQESPVWLIDTHQVRFAEHVILCAAAQNGIDLKKAKATFKAFKKQLEKRGSSVSTISTGTGASTSTFRRRAASVFISWFGANFAFYGTGLREKTINSLWTLTALALQVLLVLVTYNVITKWGQRNALSMVLALLCLSSALRATIHTLDMTFPWTAFASLIVDASASVAMAMNYCYTTDVFPTTIRSMGLCVSYAVGRAGALLATFLDTLTAGNLIIFDLVMTLIVLVSGMAIQWLPEIFVHKKVRQPTQLFPDTEQQRKEALKASLDLGSELVGTKRKTRKSRRKATPSSASSGARSQCENLSSGSAPISYSETVVSSRGVKHSKCNKSGEAIEGALPLP</sequence>
<feature type="compositionally biased region" description="Polar residues" evidence="5">
    <location>
        <begin position="585"/>
        <end position="608"/>
    </location>
</feature>
<dbReference type="OMA" id="CYSIQES"/>
<proteinExistence type="predicted"/>
<feature type="transmembrane region" description="Helical" evidence="6">
    <location>
        <begin position="416"/>
        <end position="435"/>
    </location>
</feature>
<reference evidence="8" key="2">
    <citation type="submission" date="2021-09" db="EMBL/GenBank/DDBJ databases">
        <authorList>
            <person name="Jia N."/>
            <person name="Wang J."/>
            <person name="Shi W."/>
            <person name="Du L."/>
            <person name="Sun Y."/>
            <person name="Zhan W."/>
            <person name="Jiang J."/>
            <person name="Wang Q."/>
            <person name="Zhang B."/>
            <person name="Ji P."/>
            <person name="Sakyi L.B."/>
            <person name="Cui X."/>
            <person name="Yuan T."/>
            <person name="Jiang B."/>
            <person name="Yang W."/>
            <person name="Lam T.T.-Y."/>
            <person name="Chang Q."/>
            <person name="Ding S."/>
            <person name="Wang X."/>
            <person name="Zhu J."/>
            <person name="Ruan X."/>
            <person name="Zhao L."/>
            <person name="Wei J."/>
            <person name="Que T."/>
            <person name="Du C."/>
            <person name="Cheng J."/>
            <person name="Dai P."/>
            <person name="Han X."/>
            <person name="Huang E."/>
            <person name="Gao Y."/>
            <person name="Liu J."/>
            <person name="Shao H."/>
            <person name="Ye R."/>
            <person name="Li L."/>
            <person name="Wei W."/>
            <person name="Wang X."/>
            <person name="Wang C."/>
            <person name="Huo Q."/>
            <person name="Li W."/>
            <person name="Guo W."/>
            <person name="Chen H."/>
            <person name="Chen S."/>
            <person name="Zhou L."/>
            <person name="Zhou L."/>
            <person name="Ni X."/>
            <person name="Tian J."/>
            <person name="Zhou Y."/>
            <person name="Sheng Y."/>
            <person name="Liu T."/>
            <person name="Pan Y."/>
            <person name="Xia L."/>
            <person name="Li J."/>
            <person name="Zhao F."/>
            <person name="Cao W."/>
        </authorList>
    </citation>
    <scope>NUCLEOTIDE SEQUENCE</scope>
    <source>
        <strain evidence="8">Rmic-2018</strain>
        <tissue evidence="8">Larvae</tissue>
    </source>
</reference>
<dbReference type="Pfam" id="PF00083">
    <property type="entry name" value="Sugar_tr"/>
    <property type="match status" value="1"/>
</dbReference>
<feature type="transmembrane region" description="Helical" evidence="6">
    <location>
        <begin position="243"/>
        <end position="266"/>
    </location>
</feature>
<reference evidence="8" key="1">
    <citation type="journal article" date="2020" name="Cell">
        <title>Large-Scale Comparative Analyses of Tick Genomes Elucidate Their Genetic Diversity and Vector Capacities.</title>
        <authorList>
            <consortium name="Tick Genome and Microbiome Consortium (TIGMIC)"/>
            <person name="Jia N."/>
            <person name="Wang J."/>
            <person name="Shi W."/>
            <person name="Du L."/>
            <person name="Sun Y."/>
            <person name="Zhan W."/>
            <person name="Jiang J.F."/>
            <person name="Wang Q."/>
            <person name="Zhang B."/>
            <person name="Ji P."/>
            <person name="Bell-Sakyi L."/>
            <person name="Cui X.M."/>
            <person name="Yuan T.T."/>
            <person name="Jiang B.G."/>
            <person name="Yang W.F."/>
            <person name="Lam T.T."/>
            <person name="Chang Q.C."/>
            <person name="Ding S.J."/>
            <person name="Wang X.J."/>
            <person name="Zhu J.G."/>
            <person name="Ruan X.D."/>
            <person name="Zhao L."/>
            <person name="Wei J.T."/>
            <person name="Ye R.Z."/>
            <person name="Que T.C."/>
            <person name="Du C.H."/>
            <person name="Zhou Y.H."/>
            <person name="Cheng J.X."/>
            <person name="Dai P.F."/>
            <person name="Guo W.B."/>
            <person name="Han X.H."/>
            <person name="Huang E.J."/>
            <person name="Li L.F."/>
            <person name="Wei W."/>
            <person name="Gao Y.C."/>
            <person name="Liu J.Z."/>
            <person name="Shao H.Z."/>
            <person name="Wang X."/>
            <person name="Wang C.C."/>
            <person name="Yang T.C."/>
            <person name="Huo Q.B."/>
            <person name="Li W."/>
            <person name="Chen H.Y."/>
            <person name="Chen S.E."/>
            <person name="Zhou L.G."/>
            <person name="Ni X.B."/>
            <person name="Tian J.H."/>
            <person name="Sheng Y."/>
            <person name="Liu T."/>
            <person name="Pan Y.S."/>
            <person name="Xia L.Y."/>
            <person name="Li J."/>
            <person name="Zhao F."/>
            <person name="Cao W.C."/>
        </authorList>
    </citation>
    <scope>NUCLEOTIDE SEQUENCE</scope>
    <source>
        <strain evidence="8">Rmic-2018</strain>
    </source>
</reference>